<sequence>MGTRLGLLLSGVVAHTLGVDPDEVEVVLGDTQATPFGTGLWGSRGAVMCGGAAAHAAEKLKRKVLQMASHLLECSVEDVEIRDGRVFVRDNSGKGLAFAEIAMKAYNEPYLFPEETDVALEAAAVYDPPNISRKPDENGRMNAVAAVSTAAAAVFVELDLETLAVRPLKIVFVENGGRYVDPSNVDDQLVGGIVQGLGALYEEVVYQDGTPQTTTLADYLIPTSVEIPSIKLEHIISPSPYTFMGLKGVGETGTIPVMAAVSNAVEDALRRAGFKKRIRASSLAPHKIWGL</sequence>
<dbReference type="PANTHER" id="PTHR47495">
    <property type="entry name" value="ALDEHYDE DEHYDROGENASE"/>
    <property type="match status" value="1"/>
</dbReference>
<proteinExistence type="predicted"/>
<evidence type="ECO:0000313" key="2">
    <source>
        <dbReference type="EMBL" id="HHM43684.1"/>
    </source>
</evidence>
<comment type="caution">
    <text evidence="2">The sequence shown here is derived from an EMBL/GenBank/DDBJ whole genome shotgun (WGS) entry which is preliminary data.</text>
</comment>
<evidence type="ECO:0000259" key="1">
    <source>
        <dbReference type="Pfam" id="PF20256"/>
    </source>
</evidence>
<dbReference type="Pfam" id="PF20256">
    <property type="entry name" value="MoCoBD_2"/>
    <property type="match status" value="1"/>
</dbReference>
<feature type="domain" description="Aldehyde oxidase/xanthine dehydrogenase second molybdopterin binding" evidence="1">
    <location>
        <begin position="9"/>
        <end position="228"/>
    </location>
</feature>
<dbReference type="GO" id="GO:0016491">
    <property type="term" value="F:oxidoreductase activity"/>
    <property type="evidence" value="ECO:0007669"/>
    <property type="project" value="InterPro"/>
</dbReference>
<accession>A0A7J3VRB4</accession>
<dbReference type="EMBL" id="DRXH01000004">
    <property type="protein sequence ID" value="HHM43684.1"/>
    <property type="molecule type" value="Genomic_DNA"/>
</dbReference>
<dbReference type="InterPro" id="IPR052516">
    <property type="entry name" value="N-heterocyclic_Hydroxylase"/>
</dbReference>
<dbReference type="InterPro" id="IPR046867">
    <property type="entry name" value="AldOxase/xan_DH_MoCoBD2"/>
</dbReference>
<dbReference type="InterPro" id="IPR037165">
    <property type="entry name" value="AldOxase/xan_DH_Mopterin-bd_sf"/>
</dbReference>
<gene>
    <name evidence="2" type="ORF">ENM31_00095</name>
</gene>
<dbReference type="Gene3D" id="3.30.365.10">
    <property type="entry name" value="Aldehyde oxidase/xanthine dehydrogenase, molybdopterin binding domain"/>
    <property type="match status" value="2"/>
</dbReference>
<dbReference type="AlphaFoldDB" id="A0A7J3VRB4"/>
<name>A0A7J3VRB4_CALS0</name>
<dbReference type="PANTHER" id="PTHR47495:SF2">
    <property type="entry name" value="ALDEHYDE DEHYDROGENASE"/>
    <property type="match status" value="1"/>
</dbReference>
<protein>
    <recommendedName>
        <fullName evidence="1">Aldehyde oxidase/xanthine dehydrogenase second molybdopterin binding domain-containing protein</fullName>
    </recommendedName>
</protein>
<dbReference type="SUPFAM" id="SSF56003">
    <property type="entry name" value="Molybdenum cofactor-binding domain"/>
    <property type="match status" value="1"/>
</dbReference>
<reference evidence="2" key="1">
    <citation type="journal article" date="2020" name="mSystems">
        <title>Genome- and Community-Level Interaction Insights into Carbon Utilization and Element Cycling Functions of Hydrothermarchaeota in Hydrothermal Sediment.</title>
        <authorList>
            <person name="Zhou Z."/>
            <person name="Liu Y."/>
            <person name="Xu W."/>
            <person name="Pan J."/>
            <person name="Luo Z.H."/>
            <person name="Li M."/>
        </authorList>
    </citation>
    <scope>NUCLEOTIDE SEQUENCE [LARGE SCALE GENOMIC DNA]</scope>
    <source>
        <strain evidence="2">SpSt-1074</strain>
    </source>
</reference>
<organism evidence="2">
    <name type="scientific">Caldiarchaeum subterraneum</name>
    <dbReference type="NCBI Taxonomy" id="311458"/>
    <lineage>
        <taxon>Archaea</taxon>
        <taxon>Nitrososphaerota</taxon>
        <taxon>Candidatus Caldarchaeales</taxon>
        <taxon>Candidatus Caldarchaeaceae</taxon>
        <taxon>Candidatus Caldarchaeum</taxon>
    </lineage>
</organism>